<dbReference type="PANTHER" id="PTHR23523">
    <property type="match status" value="1"/>
</dbReference>
<dbReference type="Gene3D" id="1.20.1250.20">
    <property type="entry name" value="MFS general substrate transporter like domains"/>
    <property type="match status" value="1"/>
</dbReference>
<dbReference type="EMBL" id="QJJS01000009">
    <property type="protein sequence ID" value="PXW95440.1"/>
    <property type="molecule type" value="Genomic_DNA"/>
</dbReference>
<keyword evidence="2 4" id="KW-1133">Transmembrane helix</keyword>
<evidence type="ECO:0000256" key="4">
    <source>
        <dbReference type="SAM" id="Phobius"/>
    </source>
</evidence>
<evidence type="ECO:0000259" key="5">
    <source>
        <dbReference type="PROSITE" id="PS50850"/>
    </source>
</evidence>
<keyword evidence="7" id="KW-1185">Reference proteome</keyword>
<dbReference type="RefSeq" id="WP_211317527.1">
    <property type="nucleotide sequence ID" value="NZ_QJJS01000009.1"/>
</dbReference>
<feature type="transmembrane region" description="Helical" evidence="4">
    <location>
        <begin position="187"/>
        <end position="208"/>
    </location>
</feature>
<dbReference type="PANTHER" id="PTHR23523:SF2">
    <property type="entry name" value="2-NITROIMIDAZOLE TRANSPORTER"/>
    <property type="match status" value="1"/>
</dbReference>
<dbReference type="PROSITE" id="PS50850">
    <property type="entry name" value="MFS"/>
    <property type="match status" value="1"/>
</dbReference>
<feature type="transmembrane region" description="Helical" evidence="4">
    <location>
        <begin position="300"/>
        <end position="318"/>
    </location>
</feature>
<proteinExistence type="predicted"/>
<evidence type="ECO:0000256" key="3">
    <source>
        <dbReference type="ARBA" id="ARBA00023136"/>
    </source>
</evidence>
<dbReference type="Proteomes" id="UP000247811">
    <property type="component" value="Unassembled WGS sequence"/>
</dbReference>
<organism evidence="6 7">
    <name type="scientific">Sphaerotilus hippei</name>
    <dbReference type="NCBI Taxonomy" id="744406"/>
    <lineage>
        <taxon>Bacteria</taxon>
        <taxon>Pseudomonadati</taxon>
        <taxon>Pseudomonadota</taxon>
        <taxon>Betaproteobacteria</taxon>
        <taxon>Burkholderiales</taxon>
        <taxon>Sphaerotilaceae</taxon>
        <taxon>Sphaerotilus</taxon>
    </lineage>
</organism>
<comment type="caution">
    <text evidence="6">The sequence shown here is derived from an EMBL/GenBank/DDBJ whole genome shotgun (WGS) entry which is preliminary data.</text>
</comment>
<keyword evidence="1 4" id="KW-0812">Transmembrane</keyword>
<feature type="transmembrane region" description="Helical" evidence="4">
    <location>
        <begin position="101"/>
        <end position="119"/>
    </location>
</feature>
<feature type="domain" description="Major facilitator superfamily (MFS) profile" evidence="5">
    <location>
        <begin position="33"/>
        <end position="414"/>
    </location>
</feature>
<keyword evidence="3 4" id="KW-0472">Membrane</keyword>
<evidence type="ECO:0000313" key="7">
    <source>
        <dbReference type="Proteomes" id="UP000247811"/>
    </source>
</evidence>
<reference evidence="6 7" key="1">
    <citation type="submission" date="2018-05" db="EMBL/GenBank/DDBJ databases">
        <title>Genomic Encyclopedia of Type Strains, Phase IV (KMG-IV): sequencing the most valuable type-strain genomes for metagenomic binning, comparative biology and taxonomic classification.</title>
        <authorList>
            <person name="Goeker M."/>
        </authorList>
    </citation>
    <scope>NUCLEOTIDE SEQUENCE [LARGE SCALE GENOMIC DNA]</scope>
    <source>
        <strain evidence="6 7">DSM 566</strain>
    </source>
</reference>
<feature type="transmembrane region" description="Helical" evidence="4">
    <location>
        <begin position="159"/>
        <end position="181"/>
    </location>
</feature>
<dbReference type="InterPro" id="IPR020846">
    <property type="entry name" value="MFS_dom"/>
</dbReference>
<dbReference type="InterPro" id="IPR011701">
    <property type="entry name" value="MFS"/>
</dbReference>
<evidence type="ECO:0000313" key="6">
    <source>
        <dbReference type="EMBL" id="PXW95440.1"/>
    </source>
</evidence>
<evidence type="ECO:0000256" key="2">
    <source>
        <dbReference type="ARBA" id="ARBA00022989"/>
    </source>
</evidence>
<dbReference type="InterPro" id="IPR036259">
    <property type="entry name" value="MFS_trans_sf"/>
</dbReference>
<gene>
    <name evidence="6" type="ORF">C7444_1098</name>
</gene>
<feature type="transmembrane region" description="Helical" evidence="4">
    <location>
        <begin position="125"/>
        <end position="147"/>
    </location>
</feature>
<name>A0A318H1X3_9BURK</name>
<dbReference type="AlphaFoldDB" id="A0A318H1X3"/>
<accession>A0A318H1X3</accession>
<evidence type="ECO:0000256" key="1">
    <source>
        <dbReference type="ARBA" id="ARBA00022692"/>
    </source>
</evidence>
<feature type="transmembrane region" description="Helical" evidence="4">
    <location>
        <begin position="270"/>
        <end position="288"/>
    </location>
</feature>
<feature type="transmembrane region" description="Helical" evidence="4">
    <location>
        <begin position="359"/>
        <end position="381"/>
    </location>
</feature>
<feature type="transmembrane region" description="Helical" evidence="4">
    <location>
        <begin position="387"/>
        <end position="410"/>
    </location>
</feature>
<dbReference type="SUPFAM" id="SSF103473">
    <property type="entry name" value="MFS general substrate transporter"/>
    <property type="match status" value="1"/>
</dbReference>
<dbReference type="Pfam" id="PF07690">
    <property type="entry name" value="MFS_1"/>
    <property type="match status" value="1"/>
</dbReference>
<protein>
    <submittedName>
        <fullName evidence="6">CP family cyanate transporter-like MFS transporter</fullName>
    </submittedName>
</protein>
<feature type="transmembrane region" description="Helical" evidence="4">
    <location>
        <begin position="324"/>
        <end position="347"/>
    </location>
</feature>
<feature type="transmembrane region" description="Helical" evidence="4">
    <location>
        <begin position="66"/>
        <end position="89"/>
    </location>
</feature>
<feature type="transmembrane region" description="Helical" evidence="4">
    <location>
        <begin position="237"/>
        <end position="258"/>
    </location>
</feature>
<dbReference type="InterPro" id="IPR052524">
    <property type="entry name" value="MFS_Cyanate_Porter"/>
</dbReference>
<sequence>MPALMATPPALPLSHARRAQSRSAATPAGLSLPAAIVVLVLVATSLRPGIVSMGPVLGQLRGEFHLSNAQASLLTAIPTLLMGLLAIPTPWLSRRFGRRRVVLSALVVLSLATLLRAAAASPGWLFVSTAGVGAGIAIAGALMAGFVKAHHPGRAALLMGVYAASLGLGSTVTAALTGPVAALSGGWRAATAIWAVPGLVAIATWLHASRSEDAQPRPERARPDPANRHPARLLRGWLVALYFAANNFLFFGLLAWLVPMSQSFGASAAQAGWMLAGFTTVFMLANPMPALWRTGPDRRWQIAGFAGAFLLGIGWLIAAPHAQGWLPIALLALGIGGSFSLGMTLPLDNAADADHANSWTSFVLAVGYGLGALGPLTLGLVSDRTHSFVPALWILAAAGVLKLVLAPFLYREQRRSSAQGAQHLREARSVACRRHPDLC</sequence>
<dbReference type="GO" id="GO:0022857">
    <property type="term" value="F:transmembrane transporter activity"/>
    <property type="evidence" value="ECO:0007669"/>
    <property type="project" value="InterPro"/>
</dbReference>
<feature type="transmembrane region" description="Helical" evidence="4">
    <location>
        <begin position="24"/>
        <end position="46"/>
    </location>
</feature>